<feature type="compositionally biased region" description="Polar residues" evidence="1">
    <location>
        <begin position="76"/>
        <end position="90"/>
    </location>
</feature>
<organism evidence="2 3">
    <name type="scientific">Portunus trituberculatus</name>
    <name type="common">Swimming crab</name>
    <name type="synonym">Neptunus trituberculatus</name>
    <dbReference type="NCBI Taxonomy" id="210409"/>
    <lineage>
        <taxon>Eukaryota</taxon>
        <taxon>Metazoa</taxon>
        <taxon>Ecdysozoa</taxon>
        <taxon>Arthropoda</taxon>
        <taxon>Crustacea</taxon>
        <taxon>Multicrustacea</taxon>
        <taxon>Malacostraca</taxon>
        <taxon>Eumalacostraca</taxon>
        <taxon>Eucarida</taxon>
        <taxon>Decapoda</taxon>
        <taxon>Pleocyemata</taxon>
        <taxon>Brachyura</taxon>
        <taxon>Eubrachyura</taxon>
        <taxon>Portunoidea</taxon>
        <taxon>Portunidae</taxon>
        <taxon>Portuninae</taxon>
        <taxon>Portunus</taxon>
    </lineage>
</organism>
<evidence type="ECO:0000256" key="1">
    <source>
        <dbReference type="SAM" id="MobiDB-lite"/>
    </source>
</evidence>
<feature type="compositionally biased region" description="Basic and acidic residues" evidence="1">
    <location>
        <begin position="66"/>
        <end position="75"/>
    </location>
</feature>
<dbReference type="AlphaFoldDB" id="A0A5B7CI13"/>
<proteinExistence type="predicted"/>
<comment type="caution">
    <text evidence="2">The sequence shown here is derived from an EMBL/GenBank/DDBJ whole genome shotgun (WGS) entry which is preliminary data.</text>
</comment>
<dbReference type="Proteomes" id="UP000324222">
    <property type="component" value="Unassembled WGS sequence"/>
</dbReference>
<reference evidence="2 3" key="1">
    <citation type="submission" date="2019-05" db="EMBL/GenBank/DDBJ databases">
        <title>Another draft genome of Portunus trituberculatus and its Hox gene families provides insights of decapod evolution.</title>
        <authorList>
            <person name="Jeong J.-H."/>
            <person name="Song I."/>
            <person name="Kim S."/>
            <person name="Choi T."/>
            <person name="Kim D."/>
            <person name="Ryu S."/>
            <person name="Kim W."/>
        </authorList>
    </citation>
    <scope>NUCLEOTIDE SEQUENCE [LARGE SCALE GENOMIC DNA]</scope>
    <source>
        <tissue evidence="2">Muscle</tissue>
    </source>
</reference>
<dbReference type="EMBL" id="VSRR010000028">
    <property type="protein sequence ID" value="MPC08394.1"/>
    <property type="molecule type" value="Genomic_DNA"/>
</dbReference>
<accession>A0A5B7CI13</accession>
<name>A0A5B7CI13_PORTR</name>
<keyword evidence="3" id="KW-1185">Reference proteome</keyword>
<gene>
    <name evidence="2" type="ORF">E2C01_000981</name>
</gene>
<protein>
    <submittedName>
        <fullName evidence="2">Uncharacterized protein</fullName>
    </submittedName>
</protein>
<evidence type="ECO:0000313" key="2">
    <source>
        <dbReference type="EMBL" id="MPC08394.1"/>
    </source>
</evidence>
<sequence length="90" mass="10168">MEIMRSQQSERDDWAAAVETLLIKLIIPMAFENRSGESRAFQNGPQTQHLNIRALRSVAGDGETIAQERPRKEVNSKQTSTFKCVNTHTP</sequence>
<feature type="region of interest" description="Disordered" evidence="1">
    <location>
        <begin position="62"/>
        <end position="90"/>
    </location>
</feature>
<evidence type="ECO:0000313" key="3">
    <source>
        <dbReference type="Proteomes" id="UP000324222"/>
    </source>
</evidence>